<dbReference type="RefSeq" id="WP_342697611.1">
    <property type="nucleotide sequence ID" value="NZ_JBCGUG010000002.1"/>
</dbReference>
<dbReference type="Gene3D" id="1.10.30.50">
    <property type="match status" value="1"/>
</dbReference>
<evidence type="ECO:0000313" key="1">
    <source>
        <dbReference type="EMBL" id="MEM0703981.1"/>
    </source>
</evidence>
<name>A0ABU9PE87_9ENTR</name>
<accession>A0ABU9PE87</accession>
<evidence type="ECO:0008006" key="3">
    <source>
        <dbReference type="Google" id="ProtNLM"/>
    </source>
</evidence>
<evidence type="ECO:0000313" key="2">
    <source>
        <dbReference type="Proteomes" id="UP001490940"/>
    </source>
</evidence>
<dbReference type="Proteomes" id="UP001490940">
    <property type="component" value="Unassembled WGS sequence"/>
</dbReference>
<protein>
    <recommendedName>
        <fullName evidence="3">TIGR02646 family protein</fullName>
    </recommendedName>
</protein>
<organism evidence="1 2">
    <name type="scientific">Enterobacter quasihormaechei</name>
    <dbReference type="NCBI Taxonomy" id="2529382"/>
    <lineage>
        <taxon>Bacteria</taxon>
        <taxon>Pseudomonadati</taxon>
        <taxon>Pseudomonadota</taxon>
        <taxon>Gammaproteobacteria</taxon>
        <taxon>Enterobacterales</taxon>
        <taxon>Enterobacteriaceae</taxon>
        <taxon>Enterobacter</taxon>
    </lineage>
</organism>
<sequence length="197" mass="22337">MLCVTPQPEPEEFDAKVRQKGLLHLAANNIDVTQPLPEGTKINSYWLECLDDLYNSYSGVCAYVAVHFERVTGNGSVDHFAAKSLRADLAYEWANYRLSCSRMNSRKNKYDDVLDPFDVNDGDFCLELVSGAIYPNPSSPRLAEVTATITRLKLDATDCRSLRSKHFDLYRTGDISANYLRRMSPLVWYEANRQGLL</sequence>
<proteinExistence type="predicted"/>
<keyword evidence="2" id="KW-1185">Reference proteome</keyword>
<reference evidence="1 2" key="1">
    <citation type="submission" date="2024-04" db="EMBL/GenBank/DDBJ databases">
        <title>Draft genome sequence of a multidrug-resistant Enterobacter quasihormaechei Hakim RU_CBWE strain isolated from pond surface water at the University of Rajshahi in Bangladesh.</title>
        <authorList>
            <person name="Raihan J."/>
            <person name="Islam M.S."/>
            <person name="Khan M.U."/>
            <person name="Romance M."/>
            <person name="Haque M.H."/>
        </authorList>
    </citation>
    <scope>NUCLEOTIDE SEQUENCE [LARGE SCALE GENOMIC DNA]</scope>
    <source>
        <strain evidence="1 2">Hakim RU_CBWE</strain>
    </source>
</reference>
<gene>
    <name evidence="1" type="ORF">AAGT82_05970</name>
</gene>
<comment type="caution">
    <text evidence="1">The sequence shown here is derived from an EMBL/GenBank/DDBJ whole genome shotgun (WGS) entry which is preliminary data.</text>
</comment>
<dbReference type="EMBL" id="JBCGUG010000002">
    <property type="protein sequence ID" value="MEM0703981.1"/>
    <property type="molecule type" value="Genomic_DNA"/>
</dbReference>